<gene>
    <name evidence="2" type="ORF">ElP_75580</name>
</gene>
<feature type="compositionally biased region" description="Pro residues" evidence="1">
    <location>
        <begin position="57"/>
        <end position="66"/>
    </location>
</feature>
<dbReference type="Proteomes" id="UP000317835">
    <property type="component" value="Plasmid pElP_3"/>
</dbReference>
<accession>A0A518HFG2</accession>
<dbReference type="EMBL" id="CP036429">
    <property type="protein sequence ID" value="QDV39587.1"/>
    <property type="molecule type" value="Genomic_DNA"/>
</dbReference>
<name>A0A518HFG2_9BACT</name>
<organism evidence="2 3">
    <name type="scientific">Tautonia plasticadhaerens</name>
    <dbReference type="NCBI Taxonomy" id="2527974"/>
    <lineage>
        <taxon>Bacteria</taxon>
        <taxon>Pseudomonadati</taxon>
        <taxon>Planctomycetota</taxon>
        <taxon>Planctomycetia</taxon>
        <taxon>Isosphaerales</taxon>
        <taxon>Isosphaeraceae</taxon>
        <taxon>Tautonia</taxon>
    </lineage>
</organism>
<dbReference type="RefSeq" id="WP_145279779.1">
    <property type="nucleotide sequence ID" value="NZ_CP036429.1"/>
</dbReference>
<proteinExistence type="predicted"/>
<sequence>MNEVQSHAISQALRAIGADATPVLVANDAWVVEVLSRDRRTLATVSEDGIEVRNNPPEGPPDPEVVPPACSVAFRG</sequence>
<keyword evidence="3" id="KW-1185">Reference proteome</keyword>
<dbReference type="KEGG" id="tpla:ElP_75580"/>
<evidence type="ECO:0000313" key="3">
    <source>
        <dbReference type="Proteomes" id="UP000317835"/>
    </source>
</evidence>
<protein>
    <submittedName>
        <fullName evidence="2">Uncharacterized protein</fullName>
    </submittedName>
</protein>
<dbReference type="AlphaFoldDB" id="A0A518HFG2"/>
<geneLocation type="plasmid" evidence="3">
    <name>pelp_3</name>
</geneLocation>
<evidence type="ECO:0000256" key="1">
    <source>
        <dbReference type="SAM" id="MobiDB-lite"/>
    </source>
</evidence>
<feature type="region of interest" description="Disordered" evidence="1">
    <location>
        <begin position="48"/>
        <end position="67"/>
    </location>
</feature>
<keyword evidence="2" id="KW-0614">Plasmid</keyword>
<evidence type="ECO:0000313" key="2">
    <source>
        <dbReference type="EMBL" id="QDV39587.1"/>
    </source>
</evidence>
<reference evidence="2 3" key="1">
    <citation type="submission" date="2019-02" db="EMBL/GenBank/DDBJ databases">
        <title>Deep-cultivation of Planctomycetes and their phenomic and genomic characterization uncovers novel biology.</title>
        <authorList>
            <person name="Wiegand S."/>
            <person name="Jogler M."/>
            <person name="Boedeker C."/>
            <person name="Pinto D."/>
            <person name="Vollmers J."/>
            <person name="Rivas-Marin E."/>
            <person name="Kohn T."/>
            <person name="Peeters S.H."/>
            <person name="Heuer A."/>
            <person name="Rast P."/>
            <person name="Oberbeckmann S."/>
            <person name="Bunk B."/>
            <person name="Jeske O."/>
            <person name="Meyerdierks A."/>
            <person name="Storesund J.E."/>
            <person name="Kallscheuer N."/>
            <person name="Luecker S."/>
            <person name="Lage O.M."/>
            <person name="Pohl T."/>
            <person name="Merkel B.J."/>
            <person name="Hornburger P."/>
            <person name="Mueller R.-W."/>
            <person name="Bruemmer F."/>
            <person name="Labrenz M."/>
            <person name="Spormann A.M."/>
            <person name="Op den Camp H."/>
            <person name="Overmann J."/>
            <person name="Amann R."/>
            <person name="Jetten M.S.M."/>
            <person name="Mascher T."/>
            <person name="Medema M.H."/>
            <person name="Devos D.P."/>
            <person name="Kaster A.-K."/>
            <person name="Ovreas L."/>
            <person name="Rohde M."/>
            <person name="Galperin M.Y."/>
            <person name="Jogler C."/>
        </authorList>
    </citation>
    <scope>NUCLEOTIDE SEQUENCE [LARGE SCALE GENOMIC DNA]</scope>
    <source>
        <strain evidence="2 3">ElP</strain>
        <plasmid evidence="3">pelp_3</plasmid>
    </source>
</reference>